<dbReference type="KEGG" id="alus:STSP2_00123"/>
<dbReference type="STRING" id="1936003.STSP2_00123"/>
<feature type="transmembrane region" description="Helical" evidence="1">
    <location>
        <begin position="356"/>
        <end position="377"/>
    </location>
</feature>
<accession>A0A1U9NGQ3</accession>
<dbReference type="AlphaFoldDB" id="A0A1U9NGQ3"/>
<dbReference type="Proteomes" id="UP000189674">
    <property type="component" value="Chromosome"/>
</dbReference>
<gene>
    <name evidence="2" type="ORF">STSP2_00123</name>
</gene>
<feature type="transmembrane region" description="Helical" evidence="1">
    <location>
        <begin position="133"/>
        <end position="152"/>
    </location>
</feature>
<evidence type="ECO:0000313" key="2">
    <source>
        <dbReference type="EMBL" id="AQT66985.1"/>
    </source>
</evidence>
<feature type="transmembrane region" description="Helical" evidence="1">
    <location>
        <begin position="316"/>
        <end position="336"/>
    </location>
</feature>
<dbReference type="RefSeq" id="WP_146658867.1">
    <property type="nucleotide sequence ID" value="NZ_CP019791.1"/>
</dbReference>
<keyword evidence="3" id="KW-1185">Reference proteome</keyword>
<dbReference type="EMBL" id="CP019791">
    <property type="protein sequence ID" value="AQT66985.1"/>
    <property type="molecule type" value="Genomic_DNA"/>
</dbReference>
<protein>
    <recommendedName>
        <fullName evidence="4">Transporter gate domain protein</fullName>
    </recommendedName>
</protein>
<keyword evidence="1" id="KW-1133">Transmembrane helix</keyword>
<feature type="transmembrane region" description="Helical" evidence="1">
    <location>
        <begin position="83"/>
        <end position="103"/>
    </location>
</feature>
<feature type="transmembrane region" description="Helical" evidence="1">
    <location>
        <begin position="50"/>
        <end position="71"/>
    </location>
</feature>
<feature type="transmembrane region" description="Helical" evidence="1">
    <location>
        <begin position="16"/>
        <end position="38"/>
    </location>
</feature>
<keyword evidence="1" id="KW-0812">Transmembrane</keyword>
<sequence length="378" mass="40385">MAENTRTVRAFDYKTVLLTFGCVAVFCFFGTVMGVSNFCSTVMETAHDLLINTVLLIVSISVLAGGFGAFLSEFGILAMLNWILAPFIRLLWGLPGAAVMGAVSTYMSDNPAVIALANDKEFIRYFKKYQKPALTNFGTSFGMGLVLTAFMMSKGFFREAIIGNVGAVVGSIVSTRIMLAFCKHEFNGNGYHIESDGDPAILRYRQIREGGVLQRAMEAVLEGGKEGLKMGAQIVPGVLVVCTLVLMLTFDAGHNGYDGSAYQGIPVLSKIGALFAKPMQLLFGFESPDAIAFPLTSLGAAGAALSLIPRMLAENLIGPNEIAVFTAMGMCWSGYLSTHVAMMDALGYRKLTLKAILSHTIGGITAGVAAHYIFVLLG</sequence>
<evidence type="ECO:0008006" key="4">
    <source>
        <dbReference type="Google" id="ProtNLM"/>
    </source>
</evidence>
<evidence type="ECO:0000313" key="3">
    <source>
        <dbReference type="Proteomes" id="UP000189674"/>
    </source>
</evidence>
<dbReference type="OrthoDB" id="6189592at2"/>
<evidence type="ECO:0000256" key="1">
    <source>
        <dbReference type="SAM" id="Phobius"/>
    </source>
</evidence>
<proteinExistence type="predicted"/>
<organism evidence="2 3">
    <name type="scientific">Anaerohalosphaera lusitana</name>
    <dbReference type="NCBI Taxonomy" id="1936003"/>
    <lineage>
        <taxon>Bacteria</taxon>
        <taxon>Pseudomonadati</taxon>
        <taxon>Planctomycetota</taxon>
        <taxon>Phycisphaerae</taxon>
        <taxon>Sedimentisphaerales</taxon>
        <taxon>Anaerohalosphaeraceae</taxon>
        <taxon>Anaerohalosphaera</taxon>
    </lineage>
</organism>
<keyword evidence="1" id="KW-0472">Membrane</keyword>
<reference evidence="3" key="1">
    <citation type="submission" date="2017-02" db="EMBL/GenBank/DDBJ databases">
        <title>Comparative genomics and description of representatives of a novel lineage of planctomycetes thriving in anoxic sediments.</title>
        <authorList>
            <person name="Spring S."/>
            <person name="Bunk B."/>
            <person name="Sproer C."/>
        </authorList>
    </citation>
    <scope>NUCLEOTIDE SEQUENCE [LARGE SCALE GENOMIC DNA]</scope>
    <source>
        <strain evidence="3">ST-NAGAB-D1</strain>
    </source>
</reference>
<feature type="transmembrane region" description="Helical" evidence="1">
    <location>
        <begin position="291"/>
        <end position="309"/>
    </location>
</feature>
<name>A0A1U9NGQ3_9BACT</name>
<feature type="transmembrane region" description="Helical" evidence="1">
    <location>
        <begin position="230"/>
        <end position="250"/>
    </location>
</feature>